<keyword evidence="3" id="KW-1185">Reference proteome</keyword>
<dbReference type="InterPro" id="IPR034074">
    <property type="entry name" value="Y4bN_pept_dom"/>
</dbReference>
<accession>A0A318QK24</accession>
<dbReference type="InterPro" id="IPR000209">
    <property type="entry name" value="Peptidase_S8/S53_dom"/>
</dbReference>
<evidence type="ECO:0000313" key="3">
    <source>
        <dbReference type="Proteomes" id="UP000247814"/>
    </source>
</evidence>
<dbReference type="GO" id="GO:0004252">
    <property type="term" value="F:serine-type endopeptidase activity"/>
    <property type="evidence" value="ECO:0007669"/>
    <property type="project" value="InterPro"/>
</dbReference>
<name>A0A318QK24_9PROT</name>
<reference evidence="2 3" key="1">
    <citation type="submission" date="2017-07" db="EMBL/GenBank/DDBJ databases">
        <title>A draft genome sequence of Komagataeibacter sucrofermentans LMG 18788.</title>
        <authorList>
            <person name="Skraban J."/>
            <person name="Cleenwerck I."/>
            <person name="Vandamme P."/>
            <person name="Trcek J."/>
        </authorList>
    </citation>
    <scope>NUCLEOTIDE SEQUENCE [LARGE SCALE GENOMIC DNA]</scope>
    <source>
        <strain evidence="2 3">LMG 18788</strain>
    </source>
</reference>
<dbReference type="AlphaFoldDB" id="A0A318QK24"/>
<dbReference type="SUPFAM" id="SSF52743">
    <property type="entry name" value="Subtilisin-like"/>
    <property type="match status" value="1"/>
</dbReference>
<dbReference type="GO" id="GO:0006508">
    <property type="term" value="P:proteolysis"/>
    <property type="evidence" value="ECO:0007669"/>
    <property type="project" value="InterPro"/>
</dbReference>
<dbReference type="Gene3D" id="3.40.50.200">
    <property type="entry name" value="Peptidase S8/S53 domain"/>
    <property type="match status" value="1"/>
</dbReference>
<evidence type="ECO:0000313" key="2">
    <source>
        <dbReference type="EMBL" id="PYD79415.1"/>
    </source>
</evidence>
<dbReference type="Proteomes" id="UP000247814">
    <property type="component" value="Unassembled WGS sequence"/>
</dbReference>
<dbReference type="EMBL" id="NKUA01000007">
    <property type="protein sequence ID" value="PYD79415.1"/>
    <property type="molecule type" value="Genomic_DNA"/>
</dbReference>
<organism evidence="2 3">
    <name type="scientific">Komagataeibacter sucrofermentans</name>
    <dbReference type="NCBI Taxonomy" id="1053551"/>
    <lineage>
        <taxon>Bacteria</taxon>
        <taxon>Pseudomonadati</taxon>
        <taxon>Pseudomonadota</taxon>
        <taxon>Alphaproteobacteria</taxon>
        <taxon>Acetobacterales</taxon>
        <taxon>Acetobacteraceae</taxon>
        <taxon>Komagataeibacter</taxon>
    </lineage>
</organism>
<dbReference type="CDD" id="cd04847">
    <property type="entry name" value="Peptidases_S8_Subtilisin_like_2"/>
    <property type="match status" value="1"/>
</dbReference>
<comment type="caution">
    <text evidence="2">The sequence shown here is derived from an EMBL/GenBank/DDBJ whole genome shotgun (WGS) entry which is preliminary data.</text>
</comment>
<proteinExistence type="predicted"/>
<dbReference type="Pfam" id="PF00082">
    <property type="entry name" value="Peptidase_S8"/>
    <property type="match status" value="1"/>
</dbReference>
<gene>
    <name evidence="2" type="ORF">CFR77_06645</name>
</gene>
<protein>
    <recommendedName>
        <fullName evidence="1">Peptidase S8/S53 domain-containing protein</fullName>
    </recommendedName>
</protein>
<sequence>MVFEVIGPVAKFITAARQVGLEWLTEAQDGSPFRGEDVDEEDEDVEGDGSAVGETLLYVTMPTIGGLQRVLALWNRYIAGRPKPTDDGNWWALFGYLSDLRTWSARDRVDPISQAYVNRMLERYPDRPVRLELDLWFRESSELRESAEAYVEALMDSVGGEVLDFATIEPICYQAALVELPGNRARQLGSLRGPLANADKVMRVRPQSLYTTDPRNPIDNPIDIRPIPTAVDEREPVAALLDGYPVQNHVLLANRVDIEEVDVTGAMSPVRRRQHGTAMASLIIHGDLASEQDPIPRLLKVVPILAAPQGANEECTPPNKLPILMVYRAVTALVEGLGGEPLGRRVVVINHSICDQEAPFVRGASPWAKLLDYLAHRYDLLFVVSTGNCNAQFHLDSYESCEEFEDAAELERQVVILRSIEKAKGTRSLLSPAESVNALTVGAVHEDAAGDCPIGHIEPFAAAGVTNIGSGLGLGVNRAIKPEVVEAGGRQLVRTQTIDGVISIWGYEHGDLGQLAAAPDPMGGSVKRLVRTTGTSNAAALLTRSAIKLVDVVEAIYGEDGEDWNDLRARAVILKALLAHSTRWGKTGTLLNEIYSGTWQRKRENISRFLGFGRHDLKQTLYADGSRITLLADDVITSEDRHVYRIPIPRDMIGNRELRRIVLTLAWSTPIVPNSVRYRGVICEIVDGDGKRKFWKGVKQTLQPHPDAARRGTLQHLVLEGKNLVSSPGSGAFNVGVQCRAQFAEFVTTEVPYALAVTLELAQPVRTTVYEDVRARVQPPRVTTNISIRVRQRTR</sequence>
<evidence type="ECO:0000259" key="1">
    <source>
        <dbReference type="Pfam" id="PF00082"/>
    </source>
</evidence>
<feature type="domain" description="Peptidase S8/S53" evidence="1">
    <location>
        <begin position="260"/>
        <end position="595"/>
    </location>
</feature>
<dbReference type="InterPro" id="IPR036852">
    <property type="entry name" value="Peptidase_S8/S53_dom_sf"/>
</dbReference>